<protein>
    <submittedName>
        <fullName evidence="3">Uncharacterized protein</fullName>
    </submittedName>
</protein>
<proteinExistence type="predicted"/>
<reference evidence="4" key="1">
    <citation type="journal article" date="2011" name="Stand. Genomic Sci.">
        <title>Genome sequence of the filamentous, gliding Thiothrix nivea neotype strain (JP2(T)).</title>
        <authorList>
            <person name="Lapidus A."/>
            <person name="Nolan M."/>
            <person name="Lucas S."/>
            <person name="Glavina Del Rio T."/>
            <person name="Tice H."/>
            <person name="Cheng J.F."/>
            <person name="Tapia R."/>
            <person name="Han C."/>
            <person name="Goodwin L."/>
            <person name="Pitluck S."/>
            <person name="Liolios K."/>
            <person name="Pagani I."/>
            <person name="Ivanova N."/>
            <person name="Huntemann M."/>
            <person name="Mavromatis K."/>
            <person name="Mikhailova N."/>
            <person name="Pati A."/>
            <person name="Chen A."/>
            <person name="Palaniappan K."/>
            <person name="Land M."/>
            <person name="Brambilla E.M."/>
            <person name="Rohde M."/>
            <person name="Abt B."/>
            <person name="Verbarg S."/>
            <person name="Goker M."/>
            <person name="Bristow J."/>
            <person name="Eisen J.A."/>
            <person name="Markowitz V."/>
            <person name="Hugenholtz P."/>
            <person name="Kyrpides N.C."/>
            <person name="Klenk H.P."/>
            <person name="Woyke T."/>
        </authorList>
    </citation>
    <scope>NUCLEOTIDE SEQUENCE [LARGE SCALE GENOMIC DNA]</scope>
    <source>
        <strain evidence="4">ATCC 35100 / DSM 5205 / JP2</strain>
    </source>
</reference>
<accession>A0A656HEC3</accession>
<sequence length="606" mass="66141">MQQQSFNAGLAYSDFKQRQFFYILAAFVAFTMSSYFVIGYLAGNLHPWTWDSGQWMNAFVAMGITGVMTGYQFVLYSQGNVEGGKKATIIAVCVAVGFSLLSEIGQGMERDNIRMETKSQESPTYKAAVAALGRLSGSSSIGASPYAADIASAQMKYNQCMERLAKGKEPHCEGSKGRLESYQQQEAAWAERASATSTNTASALLSQAKGLEKDETNYHPLVNLIRETFGASGTVGSFLLSLVLISFFEYAFHYLGGQYARAREYLMQNGYDVTRRLRQPPRKHDGSISTYSDNAPAPSASPVTPFQAMKQEFSSMVESAPEVIANEYARAQQSRQQVYSKAADKLDAVQDDLNKSAQAKTLRQELNAGEKVYSDSPLDKPRPAPHLSVADTVKQIQADVKASGATSPDAVQAAVFDAFAAMPNPAPLNDVALNKIADKLVINRAHTTAPALPSNQKAGRTGLQNPALGSEEEHYPLPLDNERAHSGNEQAYVHSTNERAHSVDRELLAALKDAQGKIDADVLKEGYGLYEQWKAEILAGNTKLTTRDGRSFISAHLCRGKKRTITPDGMNALLEVWQVRAVKEAALVLNPKYTGKPPFPKYLLAV</sequence>
<feature type="region of interest" description="Disordered" evidence="1">
    <location>
        <begin position="277"/>
        <end position="303"/>
    </location>
</feature>
<keyword evidence="2" id="KW-1133">Transmembrane helix</keyword>
<feature type="region of interest" description="Disordered" evidence="1">
    <location>
        <begin position="451"/>
        <end position="474"/>
    </location>
</feature>
<keyword evidence="2" id="KW-0812">Transmembrane</keyword>
<evidence type="ECO:0000313" key="3">
    <source>
        <dbReference type="EMBL" id="EIJ34713.1"/>
    </source>
</evidence>
<dbReference type="EMBL" id="JH651384">
    <property type="protein sequence ID" value="EIJ34713.1"/>
    <property type="molecule type" value="Genomic_DNA"/>
</dbReference>
<gene>
    <name evidence="3" type="ORF">Thini_2146</name>
</gene>
<evidence type="ECO:0000256" key="2">
    <source>
        <dbReference type="SAM" id="Phobius"/>
    </source>
</evidence>
<evidence type="ECO:0000256" key="1">
    <source>
        <dbReference type="SAM" id="MobiDB-lite"/>
    </source>
</evidence>
<dbReference type="RefSeq" id="WP_002708635.1">
    <property type="nucleotide sequence ID" value="NZ_JH651384.1"/>
</dbReference>
<feature type="transmembrane region" description="Helical" evidence="2">
    <location>
        <begin position="55"/>
        <end position="75"/>
    </location>
</feature>
<organism evidence="3 4">
    <name type="scientific">Thiothrix nivea (strain ATCC 35100 / DSM 5205 / JP2)</name>
    <dbReference type="NCBI Taxonomy" id="870187"/>
    <lineage>
        <taxon>Bacteria</taxon>
        <taxon>Pseudomonadati</taxon>
        <taxon>Pseudomonadota</taxon>
        <taxon>Gammaproteobacteria</taxon>
        <taxon>Thiotrichales</taxon>
        <taxon>Thiotrichaceae</taxon>
        <taxon>Thiothrix</taxon>
    </lineage>
</organism>
<feature type="compositionally biased region" description="Polar residues" evidence="1">
    <location>
        <begin position="453"/>
        <end position="464"/>
    </location>
</feature>
<feature type="transmembrane region" description="Helical" evidence="2">
    <location>
        <begin position="20"/>
        <end position="43"/>
    </location>
</feature>
<evidence type="ECO:0000313" key="4">
    <source>
        <dbReference type="Proteomes" id="UP000005317"/>
    </source>
</evidence>
<keyword evidence="2" id="KW-0472">Membrane</keyword>
<name>A0A656HEC3_THINJ</name>
<keyword evidence="4" id="KW-1185">Reference proteome</keyword>
<dbReference type="Proteomes" id="UP000005317">
    <property type="component" value="Unassembled WGS sequence"/>
</dbReference>
<dbReference type="AlphaFoldDB" id="A0A656HEC3"/>
<dbReference type="OrthoDB" id="5627244at2"/>